<geneLocation type="plasmid" evidence="1 2">
    <name>pQS-1</name>
</geneLocation>
<sequence length="305" mass="33758">MTGGPIFILGLQRGGTNQLLNILRSHPDTTWPNGEFHEVLRPKWASIAFPAKFSRQLYRYLPVLLRKGDVLSPHKPPGSGALDQRIRAWMAKRLEQATSRNAAEVARFRAAMQSQGFGPNGSAAHSRMVVKLVNFNVGLARDLQLMYPEARFIGITREAIGVCESMISRGMAPEKALPLYQFVSRQLLEMRDGGLPILLVRFEEIIADIVAVSARVYAHCGLDADAVTGFCLQDKTRLLDSDGQVVGVQKVDAFFDLTSAGDHLRGDVNTSARARMPEDLRRQIDESCGPIMQQLGYVSDPIRTL</sequence>
<dbReference type="Gene3D" id="3.40.50.300">
    <property type="entry name" value="P-loop containing nucleotide triphosphate hydrolases"/>
    <property type="match status" value="1"/>
</dbReference>
<dbReference type="Proteomes" id="UP001238334">
    <property type="component" value="Plasmid pQS-1"/>
</dbReference>
<reference evidence="1 2" key="1">
    <citation type="submission" date="2023-06" db="EMBL/GenBank/DDBJ databases">
        <title>Parasedimentitalea psychrophila sp. nov., a psychrophilic bacterium isolated from deep-sea sediment.</title>
        <authorList>
            <person name="Li A."/>
        </authorList>
    </citation>
    <scope>NUCLEOTIDE SEQUENCE [LARGE SCALE GENOMIC DNA]</scope>
    <source>
        <strain evidence="1 2">QS115</strain>
        <plasmid evidence="1 2">pQS-1</plasmid>
    </source>
</reference>
<gene>
    <name evidence="1" type="ORF">QPJ95_23455</name>
</gene>
<dbReference type="EMBL" id="CP127248">
    <property type="protein sequence ID" value="WIY27735.1"/>
    <property type="molecule type" value="Genomic_DNA"/>
</dbReference>
<evidence type="ECO:0000313" key="1">
    <source>
        <dbReference type="EMBL" id="WIY27735.1"/>
    </source>
</evidence>
<keyword evidence="2" id="KW-1185">Reference proteome</keyword>
<keyword evidence="1" id="KW-0614">Plasmid</keyword>
<accession>A0A9Y2P991</accession>
<proteinExistence type="predicted"/>
<name>A0A9Y2P991_9RHOB</name>
<dbReference type="Pfam" id="PF13469">
    <property type="entry name" value="Sulfotransfer_3"/>
    <property type="match status" value="1"/>
</dbReference>
<organism evidence="1 2">
    <name type="scientific">Parasedimentitalea psychrophila</name>
    <dbReference type="NCBI Taxonomy" id="2997337"/>
    <lineage>
        <taxon>Bacteria</taxon>
        <taxon>Pseudomonadati</taxon>
        <taxon>Pseudomonadota</taxon>
        <taxon>Alphaproteobacteria</taxon>
        <taxon>Rhodobacterales</taxon>
        <taxon>Paracoccaceae</taxon>
        <taxon>Parasedimentitalea</taxon>
    </lineage>
</organism>
<protein>
    <submittedName>
        <fullName evidence="1">Sulfotransferase</fullName>
    </submittedName>
</protein>
<dbReference type="RefSeq" id="WP_270920739.1">
    <property type="nucleotide sequence ID" value="NZ_CP127248.1"/>
</dbReference>
<dbReference type="SUPFAM" id="SSF52540">
    <property type="entry name" value="P-loop containing nucleoside triphosphate hydrolases"/>
    <property type="match status" value="1"/>
</dbReference>
<dbReference type="AlphaFoldDB" id="A0A9Y2P991"/>
<dbReference type="KEGG" id="ppso:QPJ95_23455"/>
<dbReference type="InterPro" id="IPR027417">
    <property type="entry name" value="P-loop_NTPase"/>
</dbReference>
<evidence type="ECO:0000313" key="2">
    <source>
        <dbReference type="Proteomes" id="UP001238334"/>
    </source>
</evidence>